<sequence>MTRHTQNAHRLATQDFQHLSPYDFSLDEHLLSKSQINLIHWMWPTTSYQYDHLCQAYRNYLRLERCGLTESQCTSLGFDTDLEGAVTLEQTLSALASSGWLVIDKKSTDVIMTSKCQNWLHSKFTRRFGSQWQDWRQELQRIHDMVPASQPEISENLAIMHYANGLSPQQASRWFRWSDVQLAANHMICKAIKRQLKINETDLPKHKILHINPTLRLASNTAPQDVTGITLAIDIKVDGKTRHLKPKSLIAIDDDRIAVSQLDLVTGLFLDVPTSLNEVEICCNWSIKNGAKTTAVLHNIIYKLDQEKNGWFYSVDAEHTGRCESDYYRPDSFFDIKVLTGKAHSTGEDLDATPRAQHQIDKLEMKPGKVKIAETINLKSSSAHAATLICR</sequence>
<evidence type="ECO:0000313" key="2">
    <source>
        <dbReference type="Proteomes" id="UP000638014"/>
    </source>
</evidence>
<dbReference type="AlphaFoldDB" id="A0A8J6UJG7"/>
<name>A0A8J6UJG7_9GAMM</name>
<dbReference type="EMBL" id="JACXAF010000019">
    <property type="protein sequence ID" value="MBD1390588.1"/>
    <property type="molecule type" value="Genomic_DNA"/>
</dbReference>
<comment type="caution">
    <text evidence="1">The sequence shown here is derived from an EMBL/GenBank/DDBJ whole genome shotgun (WGS) entry which is preliminary data.</text>
</comment>
<accession>A0A8J6UJG7</accession>
<protein>
    <submittedName>
        <fullName evidence="1">Uncharacterized protein</fullName>
    </submittedName>
</protein>
<evidence type="ECO:0000313" key="1">
    <source>
        <dbReference type="EMBL" id="MBD1390588.1"/>
    </source>
</evidence>
<proteinExistence type="predicted"/>
<keyword evidence="2" id="KW-1185">Reference proteome</keyword>
<dbReference type="Proteomes" id="UP000638014">
    <property type="component" value="Unassembled WGS sequence"/>
</dbReference>
<reference evidence="1" key="1">
    <citation type="submission" date="2020-09" db="EMBL/GenBank/DDBJ databases">
        <title>A novel bacterium of genus Neiella, isolated from South China Sea.</title>
        <authorList>
            <person name="Huang H."/>
            <person name="Mo K."/>
            <person name="Hu Y."/>
        </authorList>
    </citation>
    <scope>NUCLEOTIDE SEQUENCE</scope>
    <source>
        <strain evidence="1">HB171785</strain>
    </source>
</reference>
<gene>
    <name evidence="1" type="ORF">IC617_14210</name>
</gene>
<dbReference type="RefSeq" id="WP_191145656.1">
    <property type="nucleotide sequence ID" value="NZ_JACXAF010000019.1"/>
</dbReference>
<organism evidence="1 2">
    <name type="scientific">Neiella litorisoli</name>
    <dbReference type="NCBI Taxonomy" id="2771431"/>
    <lineage>
        <taxon>Bacteria</taxon>
        <taxon>Pseudomonadati</taxon>
        <taxon>Pseudomonadota</taxon>
        <taxon>Gammaproteobacteria</taxon>
        <taxon>Alteromonadales</taxon>
        <taxon>Echinimonadaceae</taxon>
        <taxon>Neiella</taxon>
    </lineage>
</organism>